<feature type="region of interest" description="Disordered" evidence="3">
    <location>
        <begin position="1"/>
        <end position="26"/>
    </location>
</feature>
<keyword evidence="2" id="KW-0012">Acyltransferase</keyword>
<dbReference type="GO" id="GO:0016747">
    <property type="term" value="F:acyltransferase activity, transferring groups other than amino-acyl groups"/>
    <property type="evidence" value="ECO:0007669"/>
    <property type="project" value="InterPro"/>
</dbReference>
<dbReference type="PANTHER" id="PTHR43877:SF2">
    <property type="entry name" value="AMINOALKYLPHOSPHONATE N-ACETYLTRANSFERASE-RELATED"/>
    <property type="match status" value="1"/>
</dbReference>
<dbReference type="InterPro" id="IPR016181">
    <property type="entry name" value="Acyl_CoA_acyltransferase"/>
</dbReference>
<dbReference type="PANTHER" id="PTHR43877">
    <property type="entry name" value="AMINOALKYLPHOSPHONATE N-ACETYLTRANSFERASE-RELATED-RELATED"/>
    <property type="match status" value="1"/>
</dbReference>
<evidence type="ECO:0000256" key="1">
    <source>
        <dbReference type="ARBA" id="ARBA00022679"/>
    </source>
</evidence>
<name>A0A852TUG8_9ACTN</name>
<sequence length="185" mass="19405">MTVGEVRRGADGSGGDPGGGPGGGPAIRAVAVTDPAARPMISDLIAEYTDRYGAEAAREEMAAHPASDFAAPHGAFLLAVARGAAVAGGAFRRFDPRTAELKRIWTAATHRRRGLGRRIVAALEAEAAARGYTRVFLTTGPHQPEAVALYAGLGYRLLETEGTDEAGRRRYYAFDKELGPDPDGA</sequence>
<dbReference type="Gene3D" id="3.40.630.30">
    <property type="match status" value="1"/>
</dbReference>
<dbReference type="SUPFAM" id="SSF55729">
    <property type="entry name" value="Acyl-CoA N-acyltransferases (Nat)"/>
    <property type="match status" value="1"/>
</dbReference>
<protein>
    <submittedName>
        <fullName evidence="5">GNAT superfamily N-acetyltransferase</fullName>
    </submittedName>
</protein>
<dbReference type="PROSITE" id="PS51186">
    <property type="entry name" value="GNAT"/>
    <property type="match status" value="1"/>
</dbReference>
<feature type="compositionally biased region" description="Basic and acidic residues" evidence="3">
    <location>
        <begin position="1"/>
        <end position="10"/>
    </location>
</feature>
<keyword evidence="6" id="KW-1185">Reference proteome</keyword>
<dbReference type="RefSeq" id="WP_179643582.1">
    <property type="nucleotide sequence ID" value="NZ_BAAAYY010000018.1"/>
</dbReference>
<gene>
    <name evidence="5" type="ORF">HDA32_002799</name>
</gene>
<evidence type="ECO:0000313" key="5">
    <source>
        <dbReference type="EMBL" id="NYE47679.1"/>
    </source>
</evidence>
<comment type="caution">
    <text evidence="5">The sequence shown here is derived from an EMBL/GenBank/DDBJ whole genome shotgun (WGS) entry which is preliminary data.</text>
</comment>
<evidence type="ECO:0000256" key="3">
    <source>
        <dbReference type="SAM" id="MobiDB-lite"/>
    </source>
</evidence>
<dbReference type="CDD" id="cd04301">
    <property type="entry name" value="NAT_SF"/>
    <property type="match status" value="1"/>
</dbReference>
<evidence type="ECO:0000256" key="2">
    <source>
        <dbReference type="ARBA" id="ARBA00023315"/>
    </source>
</evidence>
<evidence type="ECO:0000259" key="4">
    <source>
        <dbReference type="PROSITE" id="PS51186"/>
    </source>
</evidence>
<organism evidence="5 6">
    <name type="scientific">Spinactinospora alkalitolerans</name>
    <dbReference type="NCBI Taxonomy" id="687207"/>
    <lineage>
        <taxon>Bacteria</taxon>
        <taxon>Bacillati</taxon>
        <taxon>Actinomycetota</taxon>
        <taxon>Actinomycetes</taxon>
        <taxon>Streptosporangiales</taxon>
        <taxon>Nocardiopsidaceae</taxon>
        <taxon>Spinactinospora</taxon>
    </lineage>
</organism>
<dbReference type="AlphaFoldDB" id="A0A852TUG8"/>
<dbReference type="EMBL" id="JACCCC010000001">
    <property type="protein sequence ID" value="NYE47679.1"/>
    <property type="molecule type" value="Genomic_DNA"/>
</dbReference>
<dbReference type="Proteomes" id="UP000589036">
    <property type="component" value="Unassembled WGS sequence"/>
</dbReference>
<proteinExistence type="predicted"/>
<dbReference type="InterPro" id="IPR050832">
    <property type="entry name" value="Bact_Acetyltransf"/>
</dbReference>
<reference evidence="5 6" key="1">
    <citation type="submission" date="2020-07" db="EMBL/GenBank/DDBJ databases">
        <title>Sequencing the genomes of 1000 actinobacteria strains.</title>
        <authorList>
            <person name="Klenk H.-P."/>
        </authorList>
    </citation>
    <scope>NUCLEOTIDE SEQUENCE [LARGE SCALE GENOMIC DNA]</scope>
    <source>
        <strain evidence="5 6">CXB654</strain>
    </source>
</reference>
<dbReference type="Pfam" id="PF00583">
    <property type="entry name" value="Acetyltransf_1"/>
    <property type="match status" value="1"/>
</dbReference>
<dbReference type="InterPro" id="IPR000182">
    <property type="entry name" value="GNAT_dom"/>
</dbReference>
<feature type="domain" description="N-acetyltransferase" evidence="4">
    <location>
        <begin position="25"/>
        <end position="177"/>
    </location>
</feature>
<keyword evidence="1 5" id="KW-0808">Transferase</keyword>
<feature type="compositionally biased region" description="Gly residues" evidence="3">
    <location>
        <begin position="11"/>
        <end position="25"/>
    </location>
</feature>
<accession>A0A852TUG8</accession>
<evidence type="ECO:0000313" key="6">
    <source>
        <dbReference type="Proteomes" id="UP000589036"/>
    </source>
</evidence>